<sequence length="182" mass="20217">MVFVLSLLTNKTGADSIYSGHCIYPGGTFKIDLSGGFPKNNNYQVAVKNEHSRVEFYDALKENAPALIPNFAGRFPLSKLNYVKVTAISGSYLNLNFDIYDETGNLISTIDSGGICNLEWFREKHGNFGRFFREKEPVGIEEVPVSVNSQGKGKYTKTALFSLICFALGGIMGFRTPKMIEY</sequence>
<evidence type="ECO:0000313" key="1">
    <source>
        <dbReference type="EMBL" id="KKT11605.1"/>
    </source>
</evidence>
<dbReference type="Proteomes" id="UP000033910">
    <property type="component" value="Unassembled WGS sequence"/>
</dbReference>
<gene>
    <name evidence="1" type="ORF">UV89_C0012G0009</name>
</gene>
<proteinExistence type="predicted"/>
<organism evidence="1 2">
    <name type="scientific">candidate division WWE3 bacterium GW2011_GWB2_43_22</name>
    <dbReference type="NCBI Taxonomy" id="1619118"/>
    <lineage>
        <taxon>Bacteria</taxon>
        <taxon>Katanobacteria</taxon>
    </lineage>
</organism>
<dbReference type="AlphaFoldDB" id="A0A0G1ENR2"/>
<name>A0A0G1ENR2_UNCKA</name>
<dbReference type="EMBL" id="LCGF01000012">
    <property type="protein sequence ID" value="KKT11605.1"/>
    <property type="molecule type" value="Genomic_DNA"/>
</dbReference>
<comment type="caution">
    <text evidence="1">The sequence shown here is derived from an EMBL/GenBank/DDBJ whole genome shotgun (WGS) entry which is preliminary data.</text>
</comment>
<protein>
    <submittedName>
        <fullName evidence="1">Uncharacterized protein</fullName>
    </submittedName>
</protein>
<reference evidence="1 2" key="1">
    <citation type="journal article" date="2015" name="Nature">
        <title>rRNA introns, odd ribosomes, and small enigmatic genomes across a large radiation of phyla.</title>
        <authorList>
            <person name="Brown C.T."/>
            <person name="Hug L.A."/>
            <person name="Thomas B.C."/>
            <person name="Sharon I."/>
            <person name="Castelle C.J."/>
            <person name="Singh A."/>
            <person name="Wilkins M.J."/>
            <person name="Williams K.H."/>
            <person name="Banfield J.F."/>
        </authorList>
    </citation>
    <scope>NUCLEOTIDE SEQUENCE [LARGE SCALE GENOMIC DNA]</scope>
</reference>
<accession>A0A0G1ENR2</accession>
<evidence type="ECO:0000313" key="2">
    <source>
        <dbReference type="Proteomes" id="UP000033910"/>
    </source>
</evidence>